<dbReference type="STRING" id="856736.SAMN04488058_10920"/>
<organism evidence="1 2">
    <name type="scientific">Deinococcus reticulitermitis</name>
    <dbReference type="NCBI Taxonomy" id="856736"/>
    <lineage>
        <taxon>Bacteria</taxon>
        <taxon>Thermotogati</taxon>
        <taxon>Deinococcota</taxon>
        <taxon>Deinococci</taxon>
        <taxon>Deinococcales</taxon>
        <taxon>Deinococcaceae</taxon>
        <taxon>Deinococcus</taxon>
    </lineage>
</organism>
<dbReference type="Proteomes" id="UP000199223">
    <property type="component" value="Unassembled WGS sequence"/>
</dbReference>
<dbReference type="EMBL" id="FNZA01000009">
    <property type="protein sequence ID" value="SEJ48255.1"/>
    <property type="molecule type" value="Genomic_DNA"/>
</dbReference>
<gene>
    <name evidence="1" type="ORF">SAMN04488058_10920</name>
</gene>
<evidence type="ECO:0000313" key="2">
    <source>
        <dbReference type="Proteomes" id="UP000199223"/>
    </source>
</evidence>
<dbReference type="AlphaFoldDB" id="A0A1H6ZHD5"/>
<accession>A0A1H6ZHD5</accession>
<name>A0A1H6ZHD5_9DEIO</name>
<reference evidence="2" key="1">
    <citation type="submission" date="2016-10" db="EMBL/GenBank/DDBJ databases">
        <authorList>
            <person name="Varghese N."/>
            <person name="Submissions S."/>
        </authorList>
    </citation>
    <scope>NUCLEOTIDE SEQUENCE [LARGE SCALE GENOMIC DNA]</scope>
    <source>
        <strain evidence="2">CGMCC 1.10218</strain>
    </source>
</reference>
<proteinExistence type="predicted"/>
<evidence type="ECO:0000313" key="1">
    <source>
        <dbReference type="EMBL" id="SEJ48255.1"/>
    </source>
</evidence>
<keyword evidence="2" id="KW-1185">Reference proteome</keyword>
<sequence>MLTGKCTEKRHRFPLPGPEGLAARASFPNIVLSRALPGPQPGRIAWGMTASVFLSSALARTLDLRVPSNRWAAAGLLGGAALARLGGRSWVSSASTGLSAFAAWATARELDPDHPMTANAALPVTLALALLEKEENTAQAAGNILAALVALSSARILTASVGRVPSATDQAALAAQAVMGAAAGQHAAALLPGASLALSAQQNDEFALKESWSAAAALIAGLLPALLSTHAPGKAGMAELATAGALLAAPQLLERRAVSSETDAGHSTISSERVHLSHLLALGGLALGGVLGQSRAQLPLAVATLATAVMRRGEAQARS</sequence>
<protein>
    <submittedName>
        <fullName evidence="1">Uncharacterized protein</fullName>
    </submittedName>
</protein>